<dbReference type="OrthoDB" id="2118965at2759"/>
<accession>A0A5C3L2H3</accession>
<feature type="compositionally biased region" description="Polar residues" evidence="1">
    <location>
        <begin position="16"/>
        <end position="28"/>
    </location>
</feature>
<dbReference type="PANTHER" id="PTHR38703">
    <property type="entry name" value="CHROMOSOME 8, WHOLE GENOME SHOTGUN SEQUENCE"/>
    <property type="match status" value="1"/>
</dbReference>
<feature type="compositionally biased region" description="Low complexity" evidence="1">
    <location>
        <begin position="77"/>
        <end position="101"/>
    </location>
</feature>
<dbReference type="Proteomes" id="UP000307440">
    <property type="component" value="Unassembled WGS sequence"/>
</dbReference>
<evidence type="ECO:0000256" key="1">
    <source>
        <dbReference type="SAM" id="MobiDB-lite"/>
    </source>
</evidence>
<proteinExistence type="predicted"/>
<dbReference type="AlphaFoldDB" id="A0A5C3L2H3"/>
<feature type="compositionally biased region" description="Low complexity" evidence="1">
    <location>
        <begin position="141"/>
        <end position="159"/>
    </location>
</feature>
<gene>
    <name evidence="2" type="ORF">FA15DRAFT_754635</name>
</gene>
<name>A0A5C3L2H3_COPMA</name>
<evidence type="ECO:0008006" key="4">
    <source>
        <dbReference type="Google" id="ProtNLM"/>
    </source>
</evidence>
<evidence type="ECO:0000313" key="2">
    <source>
        <dbReference type="EMBL" id="TFK26940.1"/>
    </source>
</evidence>
<dbReference type="PANTHER" id="PTHR38703:SF1">
    <property type="entry name" value="ALLERGEN"/>
    <property type="match status" value="1"/>
</dbReference>
<feature type="compositionally biased region" description="Basic and acidic residues" evidence="1">
    <location>
        <begin position="168"/>
        <end position="181"/>
    </location>
</feature>
<organism evidence="2 3">
    <name type="scientific">Coprinopsis marcescibilis</name>
    <name type="common">Agaric fungus</name>
    <name type="synonym">Psathyrella marcescibilis</name>
    <dbReference type="NCBI Taxonomy" id="230819"/>
    <lineage>
        <taxon>Eukaryota</taxon>
        <taxon>Fungi</taxon>
        <taxon>Dikarya</taxon>
        <taxon>Basidiomycota</taxon>
        <taxon>Agaricomycotina</taxon>
        <taxon>Agaricomycetes</taxon>
        <taxon>Agaricomycetidae</taxon>
        <taxon>Agaricales</taxon>
        <taxon>Agaricineae</taxon>
        <taxon>Psathyrellaceae</taxon>
        <taxon>Coprinopsis</taxon>
    </lineage>
</organism>
<evidence type="ECO:0000313" key="3">
    <source>
        <dbReference type="Proteomes" id="UP000307440"/>
    </source>
</evidence>
<protein>
    <recommendedName>
        <fullName evidence="4">Allergen</fullName>
    </recommendedName>
</protein>
<keyword evidence="3" id="KW-1185">Reference proteome</keyword>
<reference evidence="2 3" key="1">
    <citation type="journal article" date="2019" name="Nat. Ecol. Evol.">
        <title>Megaphylogeny resolves global patterns of mushroom evolution.</title>
        <authorList>
            <person name="Varga T."/>
            <person name="Krizsan K."/>
            <person name="Foldi C."/>
            <person name="Dima B."/>
            <person name="Sanchez-Garcia M."/>
            <person name="Sanchez-Ramirez S."/>
            <person name="Szollosi G.J."/>
            <person name="Szarkandi J.G."/>
            <person name="Papp V."/>
            <person name="Albert L."/>
            <person name="Andreopoulos W."/>
            <person name="Angelini C."/>
            <person name="Antonin V."/>
            <person name="Barry K.W."/>
            <person name="Bougher N.L."/>
            <person name="Buchanan P."/>
            <person name="Buyck B."/>
            <person name="Bense V."/>
            <person name="Catcheside P."/>
            <person name="Chovatia M."/>
            <person name="Cooper J."/>
            <person name="Damon W."/>
            <person name="Desjardin D."/>
            <person name="Finy P."/>
            <person name="Geml J."/>
            <person name="Haridas S."/>
            <person name="Hughes K."/>
            <person name="Justo A."/>
            <person name="Karasinski D."/>
            <person name="Kautmanova I."/>
            <person name="Kiss B."/>
            <person name="Kocsube S."/>
            <person name="Kotiranta H."/>
            <person name="LaButti K.M."/>
            <person name="Lechner B.E."/>
            <person name="Liimatainen K."/>
            <person name="Lipzen A."/>
            <person name="Lukacs Z."/>
            <person name="Mihaltcheva S."/>
            <person name="Morgado L.N."/>
            <person name="Niskanen T."/>
            <person name="Noordeloos M.E."/>
            <person name="Ohm R.A."/>
            <person name="Ortiz-Santana B."/>
            <person name="Ovrebo C."/>
            <person name="Racz N."/>
            <person name="Riley R."/>
            <person name="Savchenko A."/>
            <person name="Shiryaev A."/>
            <person name="Soop K."/>
            <person name="Spirin V."/>
            <person name="Szebenyi C."/>
            <person name="Tomsovsky M."/>
            <person name="Tulloss R.E."/>
            <person name="Uehling J."/>
            <person name="Grigoriev I.V."/>
            <person name="Vagvolgyi C."/>
            <person name="Papp T."/>
            <person name="Martin F.M."/>
            <person name="Miettinen O."/>
            <person name="Hibbett D.S."/>
            <person name="Nagy L.G."/>
        </authorList>
    </citation>
    <scope>NUCLEOTIDE SEQUENCE [LARGE SCALE GENOMIC DNA]</scope>
    <source>
        <strain evidence="2 3">CBS 121175</strain>
    </source>
</reference>
<feature type="compositionally biased region" description="Polar residues" evidence="1">
    <location>
        <begin position="36"/>
        <end position="47"/>
    </location>
</feature>
<dbReference type="EMBL" id="ML210169">
    <property type="protein sequence ID" value="TFK26940.1"/>
    <property type="molecule type" value="Genomic_DNA"/>
</dbReference>
<feature type="region of interest" description="Disordered" evidence="1">
    <location>
        <begin position="1"/>
        <end position="185"/>
    </location>
</feature>
<sequence>MGIGNTMKSMFKDENQPQTGDSENASDSRTYDPDTLNDSNKITNSNRASHKLPTGTGPGTTGKPNSETAMENDLARSTSGYGAAGYGTDAAAATGGSLAGTHQSSRATPAGTRTTNTSGTRQETHGNTNILGTKQEVPTNTTSTRAARSSRTEPTASSGVGSGGHSGVLDDHHAAGHKKQDVMPSGDALEDTAHLTPVVHEHVRHLETEEIERVKERDRHIHHVQHHTQPIVAHQELPERHKEYVHPVTEVRENHANKVEDNKLLKNQVNQHRDSVQHEAKQRTIIDKGTTVHENVQHHVHHVIQPVIEKETVERESIHTTIPIHEVTEDAPIVHQSQMHAPIPMEYFVEHGGSLRGGVSKEEISSRILHTGECTRDVNGVAEQVENNLHLHDKGQNVTREPKYIKTKVTERTTTTVDPETFTTPSARN</sequence>
<feature type="compositionally biased region" description="Polar residues" evidence="1">
    <location>
        <begin position="102"/>
        <end position="140"/>
    </location>
</feature>